<dbReference type="InterPro" id="IPR033985">
    <property type="entry name" value="SusD-like_N"/>
</dbReference>
<evidence type="ECO:0000256" key="1">
    <source>
        <dbReference type="ARBA" id="ARBA00004442"/>
    </source>
</evidence>
<evidence type="ECO:0000313" key="9">
    <source>
        <dbReference type="Proteomes" id="UP000031246"/>
    </source>
</evidence>
<protein>
    <recommendedName>
        <fullName evidence="10">Carbohydrate-binding protein SusD</fullName>
    </recommendedName>
</protein>
<evidence type="ECO:0000256" key="2">
    <source>
        <dbReference type="ARBA" id="ARBA00006275"/>
    </source>
</evidence>
<evidence type="ECO:0000256" key="3">
    <source>
        <dbReference type="ARBA" id="ARBA00022729"/>
    </source>
</evidence>
<gene>
    <name evidence="8" type="ORF">OC25_25485</name>
</gene>
<feature type="domain" description="RagB/SusD" evidence="6">
    <location>
        <begin position="396"/>
        <end position="480"/>
    </location>
</feature>
<dbReference type="GO" id="GO:0009279">
    <property type="term" value="C:cell outer membrane"/>
    <property type="evidence" value="ECO:0007669"/>
    <property type="project" value="UniProtKB-SubCell"/>
</dbReference>
<reference evidence="8 9" key="1">
    <citation type="submission" date="2014-10" db="EMBL/GenBank/DDBJ databases">
        <title>Pedobacter Kyungheensis.</title>
        <authorList>
            <person name="Anderson B.M."/>
            <person name="Newman J.D."/>
        </authorList>
    </citation>
    <scope>NUCLEOTIDE SEQUENCE [LARGE SCALE GENOMIC DNA]</scope>
    <source>
        <strain evidence="8 9">KACC 16221</strain>
    </source>
</reference>
<evidence type="ECO:0000256" key="4">
    <source>
        <dbReference type="ARBA" id="ARBA00023136"/>
    </source>
</evidence>
<evidence type="ECO:0000259" key="6">
    <source>
        <dbReference type="Pfam" id="PF07980"/>
    </source>
</evidence>
<dbReference type="Proteomes" id="UP000031246">
    <property type="component" value="Unassembled WGS sequence"/>
</dbReference>
<evidence type="ECO:0000259" key="7">
    <source>
        <dbReference type="Pfam" id="PF14322"/>
    </source>
</evidence>
<comment type="similarity">
    <text evidence="2">Belongs to the SusD family.</text>
</comment>
<dbReference type="Gene3D" id="1.25.40.390">
    <property type="match status" value="1"/>
</dbReference>
<keyword evidence="4" id="KW-0472">Membrane</keyword>
<dbReference type="AlphaFoldDB" id="A0A0C1F7Q9"/>
<dbReference type="InterPro" id="IPR011990">
    <property type="entry name" value="TPR-like_helical_dom_sf"/>
</dbReference>
<comment type="subcellular location">
    <subcellularLocation>
        <location evidence="1">Cell outer membrane</location>
    </subcellularLocation>
</comment>
<evidence type="ECO:0008006" key="10">
    <source>
        <dbReference type="Google" id="ProtNLM"/>
    </source>
</evidence>
<dbReference type="EMBL" id="JSYN01000045">
    <property type="protein sequence ID" value="KIA89217.1"/>
    <property type="molecule type" value="Genomic_DNA"/>
</dbReference>
<dbReference type="Pfam" id="PF07980">
    <property type="entry name" value="SusD_RagB"/>
    <property type="match status" value="1"/>
</dbReference>
<keyword evidence="3" id="KW-0732">Signal</keyword>
<feature type="domain" description="SusD-like N-terminal" evidence="7">
    <location>
        <begin position="118"/>
        <end position="233"/>
    </location>
</feature>
<evidence type="ECO:0000256" key="5">
    <source>
        <dbReference type="ARBA" id="ARBA00023237"/>
    </source>
</evidence>
<proteinExistence type="inferred from homology"/>
<keyword evidence="9" id="KW-1185">Reference proteome</keyword>
<dbReference type="Pfam" id="PF14322">
    <property type="entry name" value="SusD-like_3"/>
    <property type="match status" value="1"/>
</dbReference>
<comment type="caution">
    <text evidence="8">The sequence shown here is derived from an EMBL/GenBank/DDBJ whole genome shotgun (WGS) entry which is preliminary data.</text>
</comment>
<accession>A0A0C1F7Q9</accession>
<name>A0A0C1F7Q9_9SPHI</name>
<evidence type="ECO:0000313" key="8">
    <source>
        <dbReference type="EMBL" id="KIA89217.1"/>
    </source>
</evidence>
<organism evidence="8 9">
    <name type="scientific">Pedobacter kyungheensis</name>
    <dbReference type="NCBI Taxonomy" id="1069985"/>
    <lineage>
        <taxon>Bacteria</taxon>
        <taxon>Pseudomonadati</taxon>
        <taxon>Bacteroidota</taxon>
        <taxon>Sphingobacteriia</taxon>
        <taxon>Sphingobacteriales</taxon>
        <taxon>Sphingobacteriaceae</taxon>
        <taxon>Pedobacter</taxon>
    </lineage>
</organism>
<keyword evidence="5" id="KW-0998">Cell outer membrane</keyword>
<dbReference type="SUPFAM" id="SSF48452">
    <property type="entry name" value="TPR-like"/>
    <property type="match status" value="1"/>
</dbReference>
<sequence length="525" mass="59816">MINRITMKKTIYLLAALLLLSVNFSCKKFLNVEPLSKLSGNNYWKTEGDAEGFALGMYRSFREATMQSVLFEIGDTRCGWAIPSSKGYPPRIDFTYMATNNLKMAIAARADRSLPGYEANAINEWFQLNSRYDLIQKWAPFYKVIQSANIMVKEVAAMPDGALSPAKKKQYIAEAVFMRCVSYFFLVRLFGDVPYYTEAYNQDALPRTNMVKVLKSCLEDLGAVKNDLPWTYNDPTFKGIRAMRGGAIDLMMHMNMWCAGFDAGNAPAYYTQVDELGNELQDIGVDQQKAYRLMPIEQTYLIMFGKSQEGLFEIQLSDNTGENTAKLRYKYSFSVVHNPFFASSDRPVSELVYNADFMKKIYPESGTDKRKTVWFDENIYDQTGVWQFYKFYNRAALVQFSDDNPIIFRLADAILLHAEALAELGRDGEAATLLNVIRARAGADLYPANPGEGKIKDAIFLERAKELMGEGHHFYDLVRTRKILDPKFTPNPLSFSAFQAGAWTWPIDPSATINNPYMTLNNYWR</sequence>
<dbReference type="InterPro" id="IPR012944">
    <property type="entry name" value="SusD_RagB_dom"/>
</dbReference>
<dbReference type="CDD" id="cd08977">
    <property type="entry name" value="SusD"/>
    <property type="match status" value="1"/>
</dbReference>